<evidence type="ECO:0008006" key="3">
    <source>
        <dbReference type="Google" id="ProtNLM"/>
    </source>
</evidence>
<name>A0A1G2MH63_9BACT</name>
<dbReference type="Proteomes" id="UP000177130">
    <property type="component" value="Unassembled WGS sequence"/>
</dbReference>
<evidence type="ECO:0000313" key="1">
    <source>
        <dbReference type="EMBL" id="OHA23208.1"/>
    </source>
</evidence>
<comment type="caution">
    <text evidence="1">The sequence shown here is derived from an EMBL/GenBank/DDBJ whole genome shotgun (WGS) entry which is preliminary data.</text>
</comment>
<accession>A0A1G2MH63</accession>
<protein>
    <recommendedName>
        <fullName evidence="3">Fido domain-containing protein</fullName>
    </recommendedName>
</protein>
<organism evidence="1 2">
    <name type="scientific">Candidatus Taylorbacteria bacterium RIFCSPHIGHO2_02_FULL_43_32b</name>
    <dbReference type="NCBI Taxonomy" id="1802306"/>
    <lineage>
        <taxon>Bacteria</taxon>
        <taxon>Candidatus Tayloriibacteriota</taxon>
    </lineage>
</organism>
<dbReference type="AlphaFoldDB" id="A0A1G2MH63"/>
<dbReference type="Gene3D" id="1.10.3290.10">
    <property type="entry name" value="Fido-like domain"/>
    <property type="match status" value="1"/>
</dbReference>
<dbReference type="SUPFAM" id="SSF140931">
    <property type="entry name" value="Fic-like"/>
    <property type="match status" value="1"/>
</dbReference>
<dbReference type="EMBL" id="MHRK01000041">
    <property type="protein sequence ID" value="OHA23208.1"/>
    <property type="molecule type" value="Genomic_DNA"/>
</dbReference>
<proteinExistence type="predicted"/>
<reference evidence="1 2" key="1">
    <citation type="journal article" date="2016" name="Nat. Commun.">
        <title>Thousands of microbial genomes shed light on interconnected biogeochemical processes in an aquifer system.</title>
        <authorList>
            <person name="Anantharaman K."/>
            <person name="Brown C.T."/>
            <person name="Hug L.A."/>
            <person name="Sharon I."/>
            <person name="Castelle C.J."/>
            <person name="Probst A.J."/>
            <person name="Thomas B.C."/>
            <person name="Singh A."/>
            <person name="Wilkins M.J."/>
            <person name="Karaoz U."/>
            <person name="Brodie E.L."/>
            <person name="Williams K.H."/>
            <person name="Hubbard S.S."/>
            <person name="Banfield J.F."/>
        </authorList>
    </citation>
    <scope>NUCLEOTIDE SEQUENCE [LARGE SCALE GENOMIC DNA]</scope>
</reference>
<sequence length="254" mass="29146">MPEPFKIPIEFAEEKIEPVPIKTESASEKISEDIYLATALENLAKISRTAAGTIDVSSSNEKSGQMRQDRSQEDIAKQARENFMATNQYLFSERARRFTSVDELREFVEGVARKINNGITKEGVLFRQHDSTKYPYTLSGELALSMQEFYETLFRKMDDPSSSPEELAAWIEYRMNLTDHFFADGCGKTSMAMANFTLMRSGHSLPTYPSRKELFEHAPKNRRLADSEDLQFNDWLAYYKSFFETKKEEASSGE</sequence>
<evidence type="ECO:0000313" key="2">
    <source>
        <dbReference type="Proteomes" id="UP000177130"/>
    </source>
</evidence>
<gene>
    <name evidence="1" type="ORF">A3C72_00105</name>
</gene>
<dbReference type="InterPro" id="IPR036597">
    <property type="entry name" value="Fido-like_dom_sf"/>
</dbReference>